<keyword evidence="2" id="KW-1185">Reference proteome</keyword>
<evidence type="ECO:0000313" key="2">
    <source>
        <dbReference type="Proteomes" id="UP000276133"/>
    </source>
</evidence>
<accession>A0A3M7PHK6</accession>
<gene>
    <name evidence="1" type="ORF">BpHYR1_033814</name>
</gene>
<proteinExistence type="predicted"/>
<reference evidence="1 2" key="1">
    <citation type="journal article" date="2018" name="Sci. Rep.">
        <title>Genomic signatures of local adaptation to the degree of environmental predictability in rotifers.</title>
        <authorList>
            <person name="Franch-Gras L."/>
            <person name="Hahn C."/>
            <person name="Garcia-Roger E.M."/>
            <person name="Carmona M.J."/>
            <person name="Serra M."/>
            <person name="Gomez A."/>
        </authorList>
    </citation>
    <scope>NUCLEOTIDE SEQUENCE [LARGE SCALE GENOMIC DNA]</scope>
    <source>
        <strain evidence="1">HYR1</strain>
    </source>
</reference>
<evidence type="ECO:0000313" key="1">
    <source>
        <dbReference type="EMBL" id="RMZ98493.1"/>
    </source>
</evidence>
<comment type="caution">
    <text evidence="1">The sequence shown here is derived from an EMBL/GenBank/DDBJ whole genome shotgun (WGS) entry which is preliminary data.</text>
</comment>
<protein>
    <submittedName>
        <fullName evidence="1">Uncharacterized protein</fullName>
    </submittedName>
</protein>
<sequence length="84" mass="10364">MDFFLLLENNFFLSIKLTIKFCDHVVNLLTRPYIFPERQRIKNCNQSFKSDFAFEIFRARNCFKLLVDYNLDAFQHRILWIIFY</sequence>
<name>A0A3M7PHK6_BRAPC</name>
<dbReference type="Proteomes" id="UP000276133">
    <property type="component" value="Unassembled WGS sequence"/>
</dbReference>
<organism evidence="1 2">
    <name type="scientific">Brachionus plicatilis</name>
    <name type="common">Marine rotifer</name>
    <name type="synonym">Brachionus muelleri</name>
    <dbReference type="NCBI Taxonomy" id="10195"/>
    <lineage>
        <taxon>Eukaryota</taxon>
        <taxon>Metazoa</taxon>
        <taxon>Spiralia</taxon>
        <taxon>Gnathifera</taxon>
        <taxon>Rotifera</taxon>
        <taxon>Eurotatoria</taxon>
        <taxon>Monogononta</taxon>
        <taxon>Pseudotrocha</taxon>
        <taxon>Ploima</taxon>
        <taxon>Brachionidae</taxon>
        <taxon>Brachionus</taxon>
    </lineage>
</organism>
<dbReference type="AlphaFoldDB" id="A0A3M7PHK6"/>
<dbReference type="EMBL" id="REGN01010744">
    <property type="protein sequence ID" value="RMZ98493.1"/>
    <property type="molecule type" value="Genomic_DNA"/>
</dbReference>